<evidence type="ECO:0000259" key="1">
    <source>
        <dbReference type="PROSITE" id="PS50943"/>
    </source>
</evidence>
<dbReference type="InterPro" id="IPR043917">
    <property type="entry name" value="DUF5753"/>
</dbReference>
<dbReference type="Pfam" id="PF19054">
    <property type="entry name" value="DUF5753"/>
    <property type="match status" value="1"/>
</dbReference>
<organism evidence="2 3">
    <name type="scientific">Thermasporomyces composti</name>
    <dbReference type="NCBI Taxonomy" id="696763"/>
    <lineage>
        <taxon>Bacteria</taxon>
        <taxon>Bacillati</taxon>
        <taxon>Actinomycetota</taxon>
        <taxon>Actinomycetes</taxon>
        <taxon>Propionibacteriales</taxon>
        <taxon>Nocardioidaceae</taxon>
        <taxon>Thermasporomyces</taxon>
    </lineage>
</organism>
<protein>
    <submittedName>
        <fullName evidence="2">Helix-turn-helix protein</fullName>
    </submittedName>
</protein>
<accession>A0A3D9V2L8</accession>
<name>A0A3D9V2L8_THECX</name>
<evidence type="ECO:0000313" key="2">
    <source>
        <dbReference type="EMBL" id="REF35968.1"/>
    </source>
</evidence>
<dbReference type="PROSITE" id="PS50943">
    <property type="entry name" value="HTH_CROC1"/>
    <property type="match status" value="1"/>
</dbReference>
<dbReference type="SUPFAM" id="SSF47413">
    <property type="entry name" value="lambda repressor-like DNA-binding domains"/>
    <property type="match status" value="1"/>
</dbReference>
<comment type="caution">
    <text evidence="2">The sequence shown here is derived from an EMBL/GenBank/DDBJ whole genome shotgun (WGS) entry which is preliminary data.</text>
</comment>
<dbReference type="RefSeq" id="WP_115849664.1">
    <property type="nucleotide sequence ID" value="NZ_QTUC01000001.1"/>
</dbReference>
<evidence type="ECO:0000313" key="3">
    <source>
        <dbReference type="Proteomes" id="UP000256485"/>
    </source>
</evidence>
<dbReference type="InterPro" id="IPR010982">
    <property type="entry name" value="Lambda_DNA-bd_dom_sf"/>
</dbReference>
<sequence>MPHGPSSSPLIRRQLGRRLAALRVAAGLTQEQVAEAIERARATIGRMEDGVESVRYRQSDLKAMLKLYNASEEDTQLILGLAAETRNGNRKSWWHDYTESVLPSWFRFYVTLETSAERIRLYETELVPGLLQTRAYAEQVTRTPEGYLDEKDVEERVNIRMSRQSLLTQPRAPQLHVILNEAVLHRKVGDDAVMAEQLEHLLKVSERANVILRVLPFDAGAHGGLAAGGPFHILDFPDDPTTGEPLEPPLAYVETLTGAFYMSKHEEVSAFRLVWDDLERRALGQPGSMEKIADTLKGLQK</sequence>
<proteinExistence type="predicted"/>
<dbReference type="EMBL" id="QTUC01000001">
    <property type="protein sequence ID" value="REF35968.1"/>
    <property type="molecule type" value="Genomic_DNA"/>
</dbReference>
<dbReference type="OrthoDB" id="4285266at2"/>
<dbReference type="SMART" id="SM00530">
    <property type="entry name" value="HTH_XRE"/>
    <property type="match status" value="1"/>
</dbReference>
<dbReference type="AlphaFoldDB" id="A0A3D9V2L8"/>
<dbReference type="Gene3D" id="1.10.260.40">
    <property type="entry name" value="lambda repressor-like DNA-binding domains"/>
    <property type="match status" value="1"/>
</dbReference>
<keyword evidence="3" id="KW-1185">Reference proteome</keyword>
<feature type="domain" description="HTH cro/C1-type" evidence="1">
    <location>
        <begin position="19"/>
        <end position="75"/>
    </location>
</feature>
<dbReference type="InterPro" id="IPR001387">
    <property type="entry name" value="Cro/C1-type_HTH"/>
</dbReference>
<gene>
    <name evidence="2" type="ORF">DFJ64_1361</name>
</gene>
<dbReference type="Pfam" id="PF13560">
    <property type="entry name" value="HTH_31"/>
    <property type="match status" value="1"/>
</dbReference>
<reference evidence="2 3" key="1">
    <citation type="submission" date="2018-08" db="EMBL/GenBank/DDBJ databases">
        <title>Sequencing the genomes of 1000 actinobacteria strains.</title>
        <authorList>
            <person name="Klenk H.-P."/>
        </authorList>
    </citation>
    <scope>NUCLEOTIDE SEQUENCE [LARGE SCALE GENOMIC DNA]</scope>
    <source>
        <strain evidence="2 3">DSM 22891</strain>
    </source>
</reference>
<dbReference type="Proteomes" id="UP000256485">
    <property type="component" value="Unassembled WGS sequence"/>
</dbReference>
<dbReference type="CDD" id="cd00093">
    <property type="entry name" value="HTH_XRE"/>
    <property type="match status" value="1"/>
</dbReference>
<dbReference type="GO" id="GO:0003677">
    <property type="term" value="F:DNA binding"/>
    <property type="evidence" value="ECO:0007669"/>
    <property type="project" value="InterPro"/>
</dbReference>